<evidence type="ECO:0000313" key="4">
    <source>
        <dbReference type="Proteomes" id="UP000013523"/>
    </source>
</evidence>
<dbReference type="eggNOG" id="COG1396">
    <property type="taxonomic scope" value="Bacteria"/>
</dbReference>
<dbReference type="Pfam" id="PF01381">
    <property type="entry name" value="HTH_3"/>
    <property type="match status" value="1"/>
</dbReference>
<protein>
    <submittedName>
        <fullName evidence="3">Putative transcriptional regulator</fullName>
    </submittedName>
</protein>
<keyword evidence="4" id="KW-1185">Reference proteome</keyword>
<dbReference type="HOGENOM" id="CLU_066192_29_2_9"/>
<keyword evidence="1" id="KW-0238">DNA-binding</keyword>
<reference evidence="3 4" key="1">
    <citation type="submission" date="2012-01" db="EMBL/GenBank/DDBJ databases">
        <title>Complete sequence of chromosome of Clostridium pasteurianum BC1.</title>
        <authorList>
            <consortium name="US DOE Joint Genome Institute"/>
            <person name="Lucas S."/>
            <person name="Han J."/>
            <person name="Lapidus A."/>
            <person name="Cheng J.-F."/>
            <person name="Goodwin L."/>
            <person name="Pitluck S."/>
            <person name="Peters L."/>
            <person name="Mikhailova N."/>
            <person name="Teshima H."/>
            <person name="Detter J.C."/>
            <person name="Han C."/>
            <person name="Tapia R."/>
            <person name="Land M."/>
            <person name="Hauser L."/>
            <person name="Kyrpides N."/>
            <person name="Ivanova N."/>
            <person name="Pagani I."/>
            <person name="Dunn J."/>
            <person name="Taghavi S."/>
            <person name="Francis A."/>
            <person name="van der Lelie D."/>
            <person name="Woyke T."/>
        </authorList>
    </citation>
    <scope>NUCLEOTIDE SEQUENCE [LARGE SCALE GENOMIC DNA]</scope>
    <source>
        <strain evidence="3 4">BC1</strain>
    </source>
</reference>
<dbReference type="AlphaFoldDB" id="R4K7J2"/>
<dbReference type="Gene3D" id="1.10.260.40">
    <property type="entry name" value="lambda repressor-like DNA-binding domains"/>
    <property type="match status" value="1"/>
</dbReference>
<gene>
    <name evidence="3" type="ORF">Clopa_0552</name>
</gene>
<dbReference type="Proteomes" id="UP000013523">
    <property type="component" value="Chromosome"/>
</dbReference>
<dbReference type="InterPro" id="IPR050807">
    <property type="entry name" value="TransReg_Diox_bact_type"/>
</dbReference>
<dbReference type="SMART" id="SM00530">
    <property type="entry name" value="HTH_XRE"/>
    <property type="match status" value="1"/>
</dbReference>
<proteinExistence type="predicted"/>
<dbReference type="EMBL" id="CP003261">
    <property type="protein sequence ID" value="AGK95600.1"/>
    <property type="molecule type" value="Genomic_DNA"/>
</dbReference>
<evidence type="ECO:0000259" key="2">
    <source>
        <dbReference type="PROSITE" id="PS50943"/>
    </source>
</evidence>
<organism evidence="3 4">
    <name type="scientific">Clostridium pasteurianum BC1</name>
    <dbReference type="NCBI Taxonomy" id="86416"/>
    <lineage>
        <taxon>Bacteria</taxon>
        <taxon>Bacillati</taxon>
        <taxon>Bacillota</taxon>
        <taxon>Clostridia</taxon>
        <taxon>Eubacteriales</taxon>
        <taxon>Clostridiaceae</taxon>
        <taxon>Clostridium</taxon>
    </lineage>
</organism>
<dbReference type="PATRIC" id="fig|86416.3.peg.532"/>
<evidence type="ECO:0000256" key="1">
    <source>
        <dbReference type="ARBA" id="ARBA00023125"/>
    </source>
</evidence>
<sequence length="77" mass="8736">MMGQNVKKELGQIIKSKRIKKKFTQNKVACSINMSRNYLSDIENGRYMPSVETLAKIAKTLDIDLNFLVKNDGNTSI</sequence>
<dbReference type="SUPFAM" id="SSF47413">
    <property type="entry name" value="lambda repressor-like DNA-binding domains"/>
    <property type="match status" value="1"/>
</dbReference>
<dbReference type="GO" id="GO:0005829">
    <property type="term" value="C:cytosol"/>
    <property type="evidence" value="ECO:0007669"/>
    <property type="project" value="TreeGrafter"/>
</dbReference>
<dbReference type="PROSITE" id="PS50943">
    <property type="entry name" value="HTH_CROC1"/>
    <property type="match status" value="1"/>
</dbReference>
<dbReference type="PANTHER" id="PTHR46797">
    <property type="entry name" value="HTH-TYPE TRANSCRIPTIONAL REGULATOR"/>
    <property type="match status" value="1"/>
</dbReference>
<name>R4K7J2_CLOPA</name>
<dbReference type="CDD" id="cd00093">
    <property type="entry name" value="HTH_XRE"/>
    <property type="match status" value="1"/>
</dbReference>
<dbReference type="InterPro" id="IPR001387">
    <property type="entry name" value="Cro/C1-type_HTH"/>
</dbReference>
<dbReference type="STRING" id="86416.Clopa_0552"/>
<dbReference type="InterPro" id="IPR010982">
    <property type="entry name" value="Lambda_DNA-bd_dom_sf"/>
</dbReference>
<dbReference type="KEGG" id="cpas:Clopa_0552"/>
<accession>R4K7J2</accession>
<dbReference type="PANTHER" id="PTHR46797:SF1">
    <property type="entry name" value="METHYLPHOSPHONATE SYNTHASE"/>
    <property type="match status" value="1"/>
</dbReference>
<feature type="domain" description="HTH cro/C1-type" evidence="2">
    <location>
        <begin position="14"/>
        <end position="68"/>
    </location>
</feature>
<dbReference type="GO" id="GO:0003677">
    <property type="term" value="F:DNA binding"/>
    <property type="evidence" value="ECO:0007669"/>
    <property type="project" value="UniProtKB-KW"/>
</dbReference>
<dbReference type="GO" id="GO:0003700">
    <property type="term" value="F:DNA-binding transcription factor activity"/>
    <property type="evidence" value="ECO:0007669"/>
    <property type="project" value="TreeGrafter"/>
</dbReference>
<dbReference type="RefSeq" id="WP_015613927.1">
    <property type="nucleotide sequence ID" value="NC_021182.1"/>
</dbReference>
<evidence type="ECO:0000313" key="3">
    <source>
        <dbReference type="EMBL" id="AGK95600.1"/>
    </source>
</evidence>